<accession>A0A383B0E5</accession>
<dbReference type="AlphaFoldDB" id="A0A383B0E5"/>
<proteinExistence type="predicted"/>
<evidence type="ECO:0000313" key="1">
    <source>
        <dbReference type="EMBL" id="SVE13249.1"/>
    </source>
</evidence>
<sequence length="58" mass="6715">MDSLINNNIHKRGINWNHDLGYKLEVISVMDTIAVCKLLEKEKPWTTVRVGHKLIISE</sequence>
<organism evidence="1">
    <name type="scientific">marine metagenome</name>
    <dbReference type="NCBI Taxonomy" id="408172"/>
    <lineage>
        <taxon>unclassified sequences</taxon>
        <taxon>metagenomes</taxon>
        <taxon>ecological metagenomes</taxon>
    </lineage>
</organism>
<dbReference type="EMBL" id="UINC01196304">
    <property type="protein sequence ID" value="SVE13249.1"/>
    <property type="molecule type" value="Genomic_DNA"/>
</dbReference>
<gene>
    <name evidence="1" type="ORF">METZ01_LOCUS466103</name>
</gene>
<name>A0A383B0E5_9ZZZZ</name>
<protein>
    <submittedName>
        <fullName evidence="1">Uncharacterized protein</fullName>
    </submittedName>
</protein>
<reference evidence="1" key="1">
    <citation type="submission" date="2018-05" db="EMBL/GenBank/DDBJ databases">
        <authorList>
            <person name="Lanie J.A."/>
            <person name="Ng W.-L."/>
            <person name="Kazmierczak K.M."/>
            <person name="Andrzejewski T.M."/>
            <person name="Davidsen T.M."/>
            <person name="Wayne K.J."/>
            <person name="Tettelin H."/>
            <person name="Glass J.I."/>
            <person name="Rusch D."/>
            <person name="Podicherti R."/>
            <person name="Tsui H.-C.T."/>
            <person name="Winkler M.E."/>
        </authorList>
    </citation>
    <scope>NUCLEOTIDE SEQUENCE</scope>
</reference>